<dbReference type="InterPro" id="IPR021858">
    <property type="entry name" value="Fun_TF"/>
</dbReference>
<organism evidence="2 3">
    <name type="scientific">Hirsutella rhossiliensis</name>
    <dbReference type="NCBI Taxonomy" id="111463"/>
    <lineage>
        <taxon>Eukaryota</taxon>
        <taxon>Fungi</taxon>
        <taxon>Dikarya</taxon>
        <taxon>Ascomycota</taxon>
        <taxon>Pezizomycotina</taxon>
        <taxon>Sordariomycetes</taxon>
        <taxon>Hypocreomycetidae</taxon>
        <taxon>Hypocreales</taxon>
        <taxon>Ophiocordycipitaceae</taxon>
        <taxon>Hirsutella</taxon>
    </lineage>
</organism>
<reference evidence="2" key="1">
    <citation type="submission" date="2021-09" db="EMBL/GenBank/DDBJ databases">
        <title>A high-quality genome of the endoparasitic fungus Hirsutella rhossiliensis with a comparison of Hirsutella genomes reveals transposable elements contributing to genome size variation.</title>
        <authorList>
            <person name="Lin R."/>
            <person name="Jiao Y."/>
            <person name="Sun X."/>
            <person name="Ling J."/>
            <person name="Xie B."/>
            <person name="Cheng X."/>
        </authorList>
    </citation>
    <scope>NUCLEOTIDE SEQUENCE</scope>
    <source>
        <strain evidence="2">HR02</strain>
    </source>
</reference>
<dbReference type="OrthoDB" id="5419315at2759"/>
<keyword evidence="1" id="KW-0539">Nucleus</keyword>
<protein>
    <submittedName>
        <fullName evidence="2">Fungal specific transcription factor domain-containing protein</fullName>
    </submittedName>
</protein>
<dbReference type="PANTHER" id="PTHR47784:SF5">
    <property type="entry name" value="STEROL UPTAKE CONTROL PROTEIN 2"/>
    <property type="match status" value="1"/>
</dbReference>
<dbReference type="GeneID" id="68350087"/>
<dbReference type="RefSeq" id="XP_044725829.1">
    <property type="nucleotide sequence ID" value="XM_044859429.1"/>
</dbReference>
<dbReference type="Proteomes" id="UP000824596">
    <property type="component" value="Unassembled WGS sequence"/>
</dbReference>
<evidence type="ECO:0000256" key="1">
    <source>
        <dbReference type="ARBA" id="ARBA00023242"/>
    </source>
</evidence>
<dbReference type="Pfam" id="PF11951">
    <property type="entry name" value="Fungal_trans_2"/>
    <property type="match status" value="1"/>
</dbReference>
<sequence>MLGLWDSVGPPPPVVIDPPFLPSGSDVADMKLLWFFTNYTCSSFSVEGGAVRPVENVLRNDVVRMSLQAPFLRHTLLALAGLHQQTLHVDFDLCRALQHRANAFHDFRMAFESPRADMSDMFPAMLINSLLLTALTSQSFREWDSQDLYIINWMIIWRGIRIILDRIDKPTLANSGLQALFYRPLVDLKQAVVEIPANLLRMLHEIEVGEDDYPDAKIYFKTLKYLGSLYHHLRHRGFGAIMRLRIITWFTFLPGRFIDLARDKRPRALVIVAHYAAFLKLMGEVWWLKRVGDRALYDLCRFIDPKFFNLLQMPRAAQAMTDELSVARVILNDAEWVSRVPAGHHWDEQQESETRRLTWVNNEGREATLKEEGAVEDLEPVTTVPYPDV</sequence>
<dbReference type="AlphaFoldDB" id="A0A9P8SPK8"/>
<evidence type="ECO:0000313" key="3">
    <source>
        <dbReference type="Proteomes" id="UP000824596"/>
    </source>
</evidence>
<comment type="caution">
    <text evidence="2">The sequence shown here is derived from an EMBL/GenBank/DDBJ whole genome shotgun (WGS) entry which is preliminary data.</text>
</comment>
<accession>A0A9P8SPK8</accession>
<evidence type="ECO:0000313" key="2">
    <source>
        <dbReference type="EMBL" id="KAH0968316.1"/>
    </source>
</evidence>
<gene>
    <name evidence="2" type="ORF">HRG_00958</name>
</gene>
<name>A0A9P8SPK8_9HYPO</name>
<dbReference type="GO" id="GO:0001228">
    <property type="term" value="F:DNA-binding transcription activator activity, RNA polymerase II-specific"/>
    <property type="evidence" value="ECO:0007669"/>
    <property type="project" value="TreeGrafter"/>
</dbReference>
<proteinExistence type="predicted"/>
<dbReference type="InterPro" id="IPR053157">
    <property type="entry name" value="Sterol_Uptake_Regulator"/>
</dbReference>
<dbReference type="EMBL" id="JAIZPD010000001">
    <property type="protein sequence ID" value="KAH0968316.1"/>
    <property type="molecule type" value="Genomic_DNA"/>
</dbReference>
<keyword evidence="3" id="KW-1185">Reference proteome</keyword>
<dbReference type="PANTHER" id="PTHR47784">
    <property type="entry name" value="STEROL UPTAKE CONTROL PROTEIN 2"/>
    <property type="match status" value="1"/>
</dbReference>